<dbReference type="Proteomes" id="UP000887565">
    <property type="component" value="Unplaced"/>
</dbReference>
<dbReference type="WBParaSite" id="nRc.2.0.1.t34088-RA">
    <property type="protein sequence ID" value="nRc.2.0.1.t34088-RA"/>
    <property type="gene ID" value="nRc.2.0.1.g34088"/>
</dbReference>
<protein>
    <submittedName>
        <fullName evidence="2">Uncharacterized protein</fullName>
    </submittedName>
</protein>
<evidence type="ECO:0000313" key="2">
    <source>
        <dbReference type="WBParaSite" id="nRc.2.0.1.t34088-RA"/>
    </source>
</evidence>
<accession>A0A915K6X4</accession>
<evidence type="ECO:0000313" key="1">
    <source>
        <dbReference type="Proteomes" id="UP000887565"/>
    </source>
</evidence>
<reference evidence="2" key="1">
    <citation type="submission" date="2022-11" db="UniProtKB">
        <authorList>
            <consortium name="WormBaseParasite"/>
        </authorList>
    </citation>
    <scope>IDENTIFICATION</scope>
</reference>
<sequence length="91" mass="10757">MKNQMYTRITELPSSCENHFYKSVFYTSLSKRWVQKHSATYSVVDLTSVELYGSGYEILRVFLRPSVYELLDGFGSWYKVYRSKYDPENAT</sequence>
<dbReference type="AlphaFoldDB" id="A0A915K6X4"/>
<name>A0A915K6X4_ROMCU</name>
<organism evidence="1 2">
    <name type="scientific">Romanomermis culicivorax</name>
    <name type="common">Nematode worm</name>
    <dbReference type="NCBI Taxonomy" id="13658"/>
    <lineage>
        <taxon>Eukaryota</taxon>
        <taxon>Metazoa</taxon>
        <taxon>Ecdysozoa</taxon>
        <taxon>Nematoda</taxon>
        <taxon>Enoplea</taxon>
        <taxon>Dorylaimia</taxon>
        <taxon>Mermithida</taxon>
        <taxon>Mermithoidea</taxon>
        <taxon>Mermithidae</taxon>
        <taxon>Romanomermis</taxon>
    </lineage>
</organism>
<proteinExistence type="predicted"/>
<keyword evidence="1" id="KW-1185">Reference proteome</keyword>